<sequence>MNGTVNLECEIKALLRKRGPLSVAFITRFLNEMGVDCNRQKVERILRNMVLRGIVEAFYNGGRYNRRKHYRLR</sequence>
<dbReference type="Proteomes" id="UP000250179">
    <property type="component" value="Chromosome"/>
</dbReference>
<reference evidence="1 2" key="1">
    <citation type="submission" date="2016-03" db="EMBL/GenBank/DDBJ databases">
        <title>Complete genome sequence of Thermococcus profundus strain DT5432.</title>
        <authorList>
            <person name="Oger P.M."/>
        </authorList>
    </citation>
    <scope>NUCLEOTIDE SEQUENCE [LARGE SCALE GENOMIC DNA]</scope>
    <source>
        <strain evidence="1 2">DT 5432</strain>
    </source>
</reference>
<dbReference type="OrthoDB" id="97145at2157"/>
<dbReference type="GeneID" id="33320696"/>
<keyword evidence="2" id="KW-1185">Reference proteome</keyword>
<organism evidence="1 2">
    <name type="scientific">Thermococcus profundus</name>
    <dbReference type="NCBI Taxonomy" id="49899"/>
    <lineage>
        <taxon>Archaea</taxon>
        <taxon>Methanobacteriati</taxon>
        <taxon>Methanobacteriota</taxon>
        <taxon>Thermococci</taxon>
        <taxon>Thermococcales</taxon>
        <taxon>Thermococcaceae</taxon>
        <taxon>Thermococcus</taxon>
    </lineage>
</organism>
<accession>A0A2Z2MIY0</accession>
<dbReference type="KEGG" id="tprf:A3L09_09730"/>
<evidence type="ECO:0000313" key="2">
    <source>
        <dbReference type="Proteomes" id="UP000250179"/>
    </source>
</evidence>
<evidence type="ECO:0008006" key="3">
    <source>
        <dbReference type="Google" id="ProtNLM"/>
    </source>
</evidence>
<dbReference type="AlphaFoldDB" id="A0A2Z2MIY0"/>
<name>A0A2Z2MIY0_THEPR</name>
<dbReference type="EMBL" id="CP014862">
    <property type="protein sequence ID" value="ASJ03794.1"/>
    <property type="molecule type" value="Genomic_DNA"/>
</dbReference>
<proteinExistence type="predicted"/>
<dbReference type="RefSeq" id="WP_088859055.1">
    <property type="nucleotide sequence ID" value="NZ_CP014862.1"/>
</dbReference>
<gene>
    <name evidence="1" type="ORF">A3L09_09730</name>
</gene>
<protein>
    <recommendedName>
        <fullName evidence="3">Transposase</fullName>
    </recommendedName>
</protein>
<evidence type="ECO:0000313" key="1">
    <source>
        <dbReference type="EMBL" id="ASJ03794.1"/>
    </source>
</evidence>